<reference evidence="3" key="1">
    <citation type="journal article" date="2019" name="Int. J. Syst. Evol. Microbiol.">
        <title>The Global Catalogue of Microorganisms (GCM) 10K type strain sequencing project: providing services to taxonomists for standard genome sequencing and annotation.</title>
        <authorList>
            <consortium name="The Broad Institute Genomics Platform"/>
            <consortium name="The Broad Institute Genome Sequencing Center for Infectious Disease"/>
            <person name="Wu L."/>
            <person name="Ma J."/>
        </authorList>
    </citation>
    <scope>NUCLEOTIDE SEQUENCE [LARGE SCALE GENOMIC DNA]</scope>
    <source>
        <strain evidence="3">CCUG 48316</strain>
    </source>
</reference>
<evidence type="ECO:0000313" key="3">
    <source>
        <dbReference type="Proteomes" id="UP001596292"/>
    </source>
</evidence>
<dbReference type="Proteomes" id="UP001596292">
    <property type="component" value="Unassembled WGS sequence"/>
</dbReference>
<dbReference type="InterPro" id="IPR006120">
    <property type="entry name" value="Resolvase_HTH_dom"/>
</dbReference>
<evidence type="ECO:0000259" key="1">
    <source>
        <dbReference type="Pfam" id="PF02796"/>
    </source>
</evidence>
<name>A0ABW2BR59_9HYPH</name>
<dbReference type="InterPro" id="IPR009057">
    <property type="entry name" value="Homeodomain-like_sf"/>
</dbReference>
<organism evidence="2 3">
    <name type="scientific">Methylobacterium komagatae</name>
    <dbReference type="NCBI Taxonomy" id="374425"/>
    <lineage>
        <taxon>Bacteria</taxon>
        <taxon>Pseudomonadati</taxon>
        <taxon>Pseudomonadota</taxon>
        <taxon>Alphaproteobacteria</taxon>
        <taxon>Hyphomicrobiales</taxon>
        <taxon>Methylobacteriaceae</taxon>
        <taxon>Methylobacterium</taxon>
    </lineage>
</organism>
<accession>A0ABW2BR59</accession>
<dbReference type="Gene3D" id="1.10.10.60">
    <property type="entry name" value="Homeodomain-like"/>
    <property type="match status" value="1"/>
</dbReference>
<keyword evidence="3" id="KW-1185">Reference proteome</keyword>
<sequence length="42" mass="4506">MTPDKLHLASRLLGEGKGRAEVAVLVGVSKSTLWRALKMKSA</sequence>
<protein>
    <submittedName>
        <fullName evidence="2">Helix-turn-helix domain-containing protein</fullName>
    </submittedName>
</protein>
<proteinExistence type="predicted"/>
<dbReference type="SUPFAM" id="SSF46689">
    <property type="entry name" value="Homeodomain-like"/>
    <property type="match status" value="1"/>
</dbReference>
<comment type="caution">
    <text evidence="2">The sequence shown here is derived from an EMBL/GenBank/DDBJ whole genome shotgun (WGS) entry which is preliminary data.</text>
</comment>
<dbReference type="Pfam" id="PF02796">
    <property type="entry name" value="HTH_7"/>
    <property type="match status" value="1"/>
</dbReference>
<feature type="domain" description="Resolvase HTH" evidence="1">
    <location>
        <begin position="4"/>
        <end position="37"/>
    </location>
</feature>
<gene>
    <name evidence="2" type="ORF">ACFQE0_27465</name>
</gene>
<dbReference type="EMBL" id="JBHSWN010000004">
    <property type="protein sequence ID" value="MFC6792968.1"/>
    <property type="molecule type" value="Genomic_DNA"/>
</dbReference>
<dbReference type="RefSeq" id="WP_378975866.1">
    <property type="nucleotide sequence ID" value="NZ_JBHSWN010000004.1"/>
</dbReference>
<evidence type="ECO:0000313" key="2">
    <source>
        <dbReference type="EMBL" id="MFC6792968.1"/>
    </source>
</evidence>